<protein>
    <submittedName>
        <fullName evidence="3">Uncharacterized protein</fullName>
    </submittedName>
</protein>
<organism evidence="3 4">
    <name type="scientific">Mizuhopecten yessoensis</name>
    <name type="common">Japanese scallop</name>
    <name type="synonym">Patinopecten yessoensis</name>
    <dbReference type="NCBI Taxonomy" id="6573"/>
    <lineage>
        <taxon>Eukaryota</taxon>
        <taxon>Metazoa</taxon>
        <taxon>Spiralia</taxon>
        <taxon>Lophotrochozoa</taxon>
        <taxon>Mollusca</taxon>
        <taxon>Bivalvia</taxon>
        <taxon>Autobranchia</taxon>
        <taxon>Pteriomorphia</taxon>
        <taxon>Pectinida</taxon>
        <taxon>Pectinoidea</taxon>
        <taxon>Pectinidae</taxon>
        <taxon>Mizuhopecten</taxon>
    </lineage>
</organism>
<keyword evidence="1" id="KW-0175">Coiled coil</keyword>
<proteinExistence type="predicted"/>
<dbReference type="Proteomes" id="UP000242188">
    <property type="component" value="Unassembled WGS sequence"/>
</dbReference>
<name>A0A210R0S9_MIZYE</name>
<dbReference type="OrthoDB" id="10044303at2759"/>
<sequence>MQRPNSKFPVTKQDFAQQIATGQGRALQLQPLGKPRDKRKKSKAKRIQEHDEEEEEEQKENAEVEPLITDRRKKSKKAMKENTLKQPAMMTSMREGIQRAYLDGLEFIRTKISEMEQEVGQVRTSFYDCKDGEEESEEKREEYLKRCNENFLIANNELRRKNVKLNVIDSEMKVVGVINKLREVADVDQGEIAFITQFWENVKQTVEGLRMIVEKFQTNVLQRLNQSCTSYNNADINLEVSDRYMEEIISYIAGLEREITNIRLLLKSFDSGIHQDLYTDSKFSDKLMVSCDLKAFPILRLVPDLTAKVERLCDISRKWLDRDQQYMDEVNNYIKKTRNMTKRREEVLKNQKEKQKKIEKAVKTAHILLHNNREKLQKIEMELDNLEVQLSGFKTEKKTKHSEKSQKSSMADFLKITLTQTKKNYNLQMKRQRLVKQVHDLEEFLVSIERELSDVEDQMMVKKQEKFLLREKVDTHQKTYEAFKTDFDRYSDGLEKLEQEVNVLSGQLLQLEIIQTYKSSPENVEQIFDRPQTVKLAPSLKEKIRRKRKALVTSE</sequence>
<feature type="coiled-coil region" evidence="1">
    <location>
        <begin position="369"/>
        <end position="396"/>
    </location>
</feature>
<dbReference type="EMBL" id="NEDP02001025">
    <property type="protein sequence ID" value="OWF54491.1"/>
    <property type="molecule type" value="Genomic_DNA"/>
</dbReference>
<dbReference type="AlphaFoldDB" id="A0A210R0S9"/>
<feature type="compositionally biased region" description="Basic residues" evidence="2">
    <location>
        <begin position="36"/>
        <end position="45"/>
    </location>
</feature>
<reference evidence="3 4" key="1">
    <citation type="journal article" date="2017" name="Nat. Ecol. Evol.">
        <title>Scallop genome provides insights into evolution of bilaterian karyotype and development.</title>
        <authorList>
            <person name="Wang S."/>
            <person name="Zhang J."/>
            <person name="Jiao W."/>
            <person name="Li J."/>
            <person name="Xun X."/>
            <person name="Sun Y."/>
            <person name="Guo X."/>
            <person name="Huan P."/>
            <person name="Dong B."/>
            <person name="Zhang L."/>
            <person name="Hu X."/>
            <person name="Sun X."/>
            <person name="Wang J."/>
            <person name="Zhao C."/>
            <person name="Wang Y."/>
            <person name="Wang D."/>
            <person name="Huang X."/>
            <person name="Wang R."/>
            <person name="Lv J."/>
            <person name="Li Y."/>
            <person name="Zhang Z."/>
            <person name="Liu B."/>
            <person name="Lu W."/>
            <person name="Hui Y."/>
            <person name="Liang J."/>
            <person name="Zhou Z."/>
            <person name="Hou R."/>
            <person name="Li X."/>
            <person name="Liu Y."/>
            <person name="Li H."/>
            <person name="Ning X."/>
            <person name="Lin Y."/>
            <person name="Zhao L."/>
            <person name="Xing Q."/>
            <person name="Dou J."/>
            <person name="Li Y."/>
            <person name="Mao J."/>
            <person name="Guo H."/>
            <person name="Dou H."/>
            <person name="Li T."/>
            <person name="Mu C."/>
            <person name="Jiang W."/>
            <person name="Fu Q."/>
            <person name="Fu X."/>
            <person name="Miao Y."/>
            <person name="Liu J."/>
            <person name="Yu Q."/>
            <person name="Li R."/>
            <person name="Liao H."/>
            <person name="Li X."/>
            <person name="Kong Y."/>
            <person name="Jiang Z."/>
            <person name="Chourrout D."/>
            <person name="Li R."/>
            <person name="Bao Z."/>
        </authorList>
    </citation>
    <scope>NUCLEOTIDE SEQUENCE [LARGE SCALE GENOMIC DNA]</scope>
    <source>
        <strain evidence="3 4">PY_sf001</strain>
    </source>
</reference>
<accession>A0A210R0S9</accession>
<evidence type="ECO:0000313" key="3">
    <source>
        <dbReference type="EMBL" id="OWF54491.1"/>
    </source>
</evidence>
<evidence type="ECO:0000256" key="1">
    <source>
        <dbReference type="SAM" id="Coils"/>
    </source>
</evidence>
<comment type="caution">
    <text evidence="3">The sequence shown here is derived from an EMBL/GenBank/DDBJ whole genome shotgun (WGS) entry which is preliminary data.</text>
</comment>
<keyword evidence="4" id="KW-1185">Reference proteome</keyword>
<feature type="region of interest" description="Disordered" evidence="2">
    <location>
        <begin position="20"/>
        <end position="85"/>
    </location>
</feature>
<gene>
    <name evidence="3" type="ORF">KP79_PYT12505</name>
</gene>
<evidence type="ECO:0000256" key="2">
    <source>
        <dbReference type="SAM" id="MobiDB-lite"/>
    </source>
</evidence>
<feature type="coiled-coil region" evidence="1">
    <location>
        <begin position="431"/>
        <end position="514"/>
    </location>
</feature>
<evidence type="ECO:0000313" key="4">
    <source>
        <dbReference type="Proteomes" id="UP000242188"/>
    </source>
</evidence>